<dbReference type="PANTHER" id="PTHR11130:SF0">
    <property type="entry name" value="GLUTATHIONE SYNTHETASE"/>
    <property type="match status" value="1"/>
</dbReference>
<keyword evidence="15" id="KW-1185">Reference proteome</keyword>
<dbReference type="InterPro" id="IPR037013">
    <property type="entry name" value="GSH-S_sub-bd_sf"/>
</dbReference>
<evidence type="ECO:0000256" key="12">
    <source>
        <dbReference type="SAM" id="MobiDB-lite"/>
    </source>
</evidence>
<protein>
    <recommendedName>
        <fullName evidence="9">Glutathione synthetase</fullName>
        <shortName evidence="9">GSH-S</shortName>
        <ecNumber evidence="9">6.3.2.3</ecNumber>
    </recommendedName>
</protein>
<feature type="binding site" evidence="10">
    <location>
        <position position="492"/>
    </location>
    <ligand>
        <name>ATP</name>
        <dbReference type="ChEBI" id="CHEBI:30616"/>
    </ligand>
</feature>
<evidence type="ECO:0000256" key="5">
    <source>
        <dbReference type="ARBA" id="ARBA00022723"/>
    </source>
</evidence>
<feature type="binding site" evidence="11">
    <location>
        <position position="395"/>
    </location>
    <ligand>
        <name>Mg(2+)</name>
        <dbReference type="ChEBI" id="CHEBI:18420"/>
    </ligand>
</feature>
<proteinExistence type="inferred from homology"/>
<dbReference type="Gene3D" id="3.30.1490.50">
    <property type="match status" value="1"/>
</dbReference>
<evidence type="ECO:0000256" key="3">
    <source>
        <dbReference type="ARBA" id="ARBA00022598"/>
    </source>
</evidence>
<dbReference type="Gene3D" id="3.30.470.20">
    <property type="entry name" value="ATP-grasp fold, B domain"/>
    <property type="match status" value="1"/>
</dbReference>
<feature type="compositionally biased region" description="Pro residues" evidence="12">
    <location>
        <begin position="7"/>
        <end position="16"/>
    </location>
</feature>
<feature type="binding site" evidence="10">
    <location>
        <position position="331"/>
    </location>
    <ligand>
        <name>ATP</name>
        <dbReference type="ChEBI" id="CHEBI:30616"/>
    </ligand>
</feature>
<comment type="caution">
    <text evidence="14">The sequence shown here is derived from an EMBL/GenBank/DDBJ whole genome shotgun (WGS) entry which is preliminary data.</text>
</comment>
<evidence type="ECO:0000256" key="7">
    <source>
        <dbReference type="ARBA" id="ARBA00022840"/>
    </source>
</evidence>
<organism evidence="14 15">
    <name type="scientific">Friedmanniomyces simplex</name>
    <dbReference type="NCBI Taxonomy" id="329884"/>
    <lineage>
        <taxon>Eukaryota</taxon>
        <taxon>Fungi</taxon>
        <taxon>Dikarya</taxon>
        <taxon>Ascomycota</taxon>
        <taxon>Pezizomycotina</taxon>
        <taxon>Dothideomycetes</taxon>
        <taxon>Dothideomycetidae</taxon>
        <taxon>Mycosphaerellales</taxon>
        <taxon>Teratosphaeriaceae</taxon>
        <taxon>Friedmanniomyces</taxon>
    </lineage>
</organism>
<dbReference type="SUPFAM" id="SSF52440">
    <property type="entry name" value="PreATP-grasp domain"/>
    <property type="match status" value="1"/>
</dbReference>
<dbReference type="UniPathway" id="UPA00142">
    <property type="reaction ID" value="UER00210"/>
</dbReference>
<reference evidence="14 15" key="1">
    <citation type="submission" date="2017-03" db="EMBL/GenBank/DDBJ databases">
        <title>Genomes of endolithic fungi from Antarctica.</title>
        <authorList>
            <person name="Coleine C."/>
            <person name="Masonjones S."/>
            <person name="Stajich J.E."/>
        </authorList>
    </citation>
    <scope>NUCLEOTIDE SEQUENCE [LARGE SCALE GENOMIC DNA]</scope>
    <source>
        <strain evidence="14 15">CCFEE 5184</strain>
    </source>
</reference>
<dbReference type="GO" id="GO:0043295">
    <property type="term" value="F:glutathione binding"/>
    <property type="evidence" value="ECO:0007669"/>
    <property type="project" value="UniProtKB-UniRule"/>
</dbReference>
<dbReference type="GO" id="GO:0005524">
    <property type="term" value="F:ATP binding"/>
    <property type="evidence" value="ECO:0007669"/>
    <property type="project" value="UniProtKB-UniRule"/>
</dbReference>
<evidence type="ECO:0000256" key="1">
    <source>
        <dbReference type="ARBA" id="ARBA00004965"/>
    </source>
</evidence>
<dbReference type="Gene3D" id="3.40.50.1760">
    <property type="entry name" value="Glutathione synthase, substrate-binding domain superfamily, eukaryotic"/>
    <property type="match status" value="1"/>
</dbReference>
<dbReference type="InterPro" id="IPR005615">
    <property type="entry name" value="Glutathione_synthase"/>
</dbReference>
<feature type="binding site" evidence="10">
    <location>
        <position position="452"/>
    </location>
    <ligand>
        <name>ATP</name>
        <dbReference type="ChEBI" id="CHEBI:30616"/>
    </ligand>
</feature>
<dbReference type="EMBL" id="NAJQ01001553">
    <property type="protein sequence ID" value="TKA56792.1"/>
    <property type="molecule type" value="Genomic_DNA"/>
</dbReference>
<evidence type="ECO:0000256" key="2">
    <source>
        <dbReference type="ARBA" id="ARBA00010385"/>
    </source>
</evidence>
<evidence type="ECO:0000256" key="11">
    <source>
        <dbReference type="PIRSR" id="PIRSR001558-2"/>
    </source>
</evidence>
<comment type="catalytic activity">
    <reaction evidence="9">
        <text>gamma-L-glutamyl-L-cysteine + glycine + ATP = glutathione + ADP + phosphate + H(+)</text>
        <dbReference type="Rhea" id="RHEA:13557"/>
        <dbReference type="ChEBI" id="CHEBI:15378"/>
        <dbReference type="ChEBI" id="CHEBI:30616"/>
        <dbReference type="ChEBI" id="CHEBI:43474"/>
        <dbReference type="ChEBI" id="CHEBI:57305"/>
        <dbReference type="ChEBI" id="CHEBI:57925"/>
        <dbReference type="ChEBI" id="CHEBI:58173"/>
        <dbReference type="ChEBI" id="CHEBI:456216"/>
        <dbReference type="EC" id="6.3.2.3"/>
    </reaction>
</comment>
<sequence>MSGKPYYAPPPGPPPNDGSQASEDQEEDVENETEASHTRLISDIKDYLLTHGHLLKVVRFETPSRVPAVGVNVSCRPTPFPRRLFQHAMDLQPAMNELYIRAASDDEWLHSVLRPQIEGEPDGLVASLWDVWVKCREVGVVQEEVTLRQVEMNTFSVAGACHAEGVAGMHRWLMQREAAEMDDIKPLPHLGDLPADTNTSAIVSGLSTAHKLYQSQHPNDHSKCILMVVQPLNFNIADERPIEYGLFACYRCEWRDVLNRCHVGPSRELLYQPPASGKRKASKMFEVSVVYYRAGYDMEEYNSDGVKTRSMLELSRAIKCPGVKMHMVGMKSVQRALAEPGVVERFLPEARQAGEVQRTFLPMLPLDSSRQGLEARRLALDPETAVDYVLKPNLEGGGHNVFRADIPAYLSGIPEEEWERYILMRLITPPTNAEPGILLTSEEVYEGPVVSELGVLGFAMWRSMTPGNGRKDGGGEVEILENEAVGWTFKTKPRSVDEMSVVKGYGCFDCPLLT</sequence>
<dbReference type="GO" id="GO:0000287">
    <property type="term" value="F:magnesium ion binding"/>
    <property type="evidence" value="ECO:0007669"/>
    <property type="project" value="UniProtKB-UniRule"/>
</dbReference>
<evidence type="ECO:0000256" key="9">
    <source>
        <dbReference type="PIRNR" id="PIRNR001558"/>
    </source>
</evidence>
<dbReference type="PIRSF" id="PIRSF001558">
    <property type="entry name" value="GSHase"/>
    <property type="match status" value="1"/>
</dbReference>
<feature type="domain" description="Glutathione synthase substrate-binding" evidence="13">
    <location>
        <begin position="223"/>
        <end position="328"/>
    </location>
</feature>
<dbReference type="Pfam" id="PF03199">
    <property type="entry name" value="GSH_synthase"/>
    <property type="match status" value="1"/>
</dbReference>
<keyword evidence="7 9" id="KW-0067">ATP-binding</keyword>
<dbReference type="InterPro" id="IPR014049">
    <property type="entry name" value="Glutathione_synthase_N_euk"/>
</dbReference>
<feature type="binding site" evidence="10">
    <location>
        <begin position="391"/>
        <end position="400"/>
    </location>
    <ligand>
        <name>ATP</name>
        <dbReference type="ChEBI" id="CHEBI:30616"/>
    </ligand>
</feature>
<comment type="similarity">
    <text evidence="2 9">Belongs to the eukaryotic GSH synthase family.</text>
</comment>
<evidence type="ECO:0000256" key="4">
    <source>
        <dbReference type="ARBA" id="ARBA00022684"/>
    </source>
</evidence>
<feature type="binding site" evidence="10">
    <location>
        <begin position="424"/>
        <end position="427"/>
    </location>
    <ligand>
        <name>ATP</name>
        <dbReference type="ChEBI" id="CHEBI:30616"/>
    </ligand>
</feature>
<keyword evidence="4 9" id="KW-0317">Glutathione biosynthesis</keyword>
<dbReference type="GO" id="GO:0005829">
    <property type="term" value="C:cytosol"/>
    <property type="evidence" value="ECO:0007669"/>
    <property type="project" value="TreeGrafter"/>
</dbReference>
<keyword evidence="5 9" id="KW-0479">Metal-binding</keyword>
<evidence type="ECO:0000259" key="13">
    <source>
        <dbReference type="Pfam" id="PF03199"/>
    </source>
</evidence>
<dbReference type="OrthoDB" id="2020073at2759"/>
<dbReference type="Gene3D" id="3.30.1490.80">
    <property type="match status" value="1"/>
</dbReference>
<dbReference type="InterPro" id="IPR016185">
    <property type="entry name" value="PreATP-grasp_dom_sf"/>
</dbReference>
<comment type="pathway">
    <text evidence="1 9">Sulfur metabolism; glutathione biosynthesis; glutathione from L-cysteine and L-glutamate: step 2/2.</text>
</comment>
<accession>A0A4U0W3V1</accession>
<dbReference type="InterPro" id="IPR014042">
    <property type="entry name" value="Glutathione_synthase_a-hlx"/>
</dbReference>
<dbReference type="AlphaFoldDB" id="A0A4U0W3V1"/>
<name>A0A4U0W3V1_9PEZI</name>
<dbReference type="Proteomes" id="UP000309340">
    <property type="component" value="Unassembled WGS sequence"/>
</dbReference>
<dbReference type="EC" id="6.3.2.3" evidence="9"/>
<keyword evidence="8 9" id="KW-0460">Magnesium</keyword>
<comment type="cofactor">
    <cofactor evidence="9 11">
        <name>Mg(2+)</name>
        <dbReference type="ChEBI" id="CHEBI:18420"/>
    </cofactor>
    <text evidence="9 11">Binds 1 Mg(2+) ion per subunit.</text>
</comment>
<evidence type="ECO:0000313" key="14">
    <source>
        <dbReference type="EMBL" id="TKA56792.1"/>
    </source>
</evidence>
<dbReference type="Pfam" id="PF03917">
    <property type="entry name" value="GSH_synth_ATP"/>
    <property type="match status" value="1"/>
</dbReference>
<dbReference type="InterPro" id="IPR014709">
    <property type="entry name" value="Glutathione_synthase_C_euk"/>
</dbReference>
<keyword evidence="3 9" id="KW-0436">Ligase</keyword>
<dbReference type="Gene3D" id="1.10.1080.10">
    <property type="entry name" value="Glutathione Synthetase, Chain A, domain 3"/>
    <property type="match status" value="1"/>
</dbReference>
<feature type="binding site" evidence="10">
    <location>
        <position position="498"/>
    </location>
    <ligand>
        <name>ATP</name>
        <dbReference type="ChEBI" id="CHEBI:30616"/>
    </ligand>
</feature>
<dbReference type="PANTHER" id="PTHR11130">
    <property type="entry name" value="GLUTATHIONE SYNTHETASE"/>
    <property type="match status" value="1"/>
</dbReference>
<feature type="region of interest" description="Disordered" evidence="12">
    <location>
        <begin position="1"/>
        <end position="37"/>
    </location>
</feature>
<dbReference type="InterPro" id="IPR004887">
    <property type="entry name" value="GSH_synth_subst-bd"/>
</dbReference>
<evidence type="ECO:0000256" key="6">
    <source>
        <dbReference type="ARBA" id="ARBA00022741"/>
    </source>
</evidence>
<evidence type="ECO:0000313" key="15">
    <source>
        <dbReference type="Proteomes" id="UP000309340"/>
    </source>
</evidence>
<feature type="compositionally biased region" description="Acidic residues" evidence="12">
    <location>
        <begin position="23"/>
        <end position="33"/>
    </location>
</feature>
<keyword evidence="6 9" id="KW-0547">Nucleotide-binding</keyword>
<gene>
    <name evidence="14" type="ORF">B0A55_12290</name>
</gene>
<dbReference type="STRING" id="329884.A0A4U0W3V1"/>
<dbReference type="SUPFAM" id="SSF56059">
    <property type="entry name" value="Glutathione synthetase ATP-binding domain-like"/>
    <property type="match status" value="1"/>
</dbReference>
<evidence type="ECO:0000256" key="8">
    <source>
        <dbReference type="ARBA" id="ARBA00022842"/>
    </source>
</evidence>
<evidence type="ECO:0000256" key="10">
    <source>
        <dbReference type="PIRSR" id="PIRSR001558-1"/>
    </source>
</evidence>
<dbReference type="GO" id="GO:0004363">
    <property type="term" value="F:glutathione synthase activity"/>
    <property type="evidence" value="ECO:0007669"/>
    <property type="project" value="UniProtKB-UniRule"/>
</dbReference>